<organism evidence="2 3">
    <name type="scientific">Pseudoduganella armeniaca</name>
    <dbReference type="NCBI Taxonomy" id="2072590"/>
    <lineage>
        <taxon>Bacteria</taxon>
        <taxon>Pseudomonadati</taxon>
        <taxon>Pseudomonadota</taxon>
        <taxon>Betaproteobacteria</taxon>
        <taxon>Burkholderiales</taxon>
        <taxon>Oxalobacteraceae</taxon>
        <taxon>Telluria group</taxon>
        <taxon>Pseudoduganella</taxon>
    </lineage>
</organism>
<proteinExistence type="predicted"/>
<sequence length="268" mass="29184">MDTRGNHEQQIGTGLTAADGRGLIYAATHNEPHAGHWRGPREARGEGPRLTQAPRRDDLGWLGPVQALDKDELTVRMDRLLTSVMADVATVQDPEQFVCKQPAEVGPVPRLDAVDAWLDRFPESRKDHALTRDLYRAAAEGNWLARVQVYTLLAERPARDNSTAYRTIQLMEWLQQHGIGALHGIVGATLTGRHHFDGEAPTPAITASDMFAALHHSYPAQHKVGLALSRSDDPALAAVGRKMIDCAAGALPAYARMYGSPDLVATAP</sequence>
<evidence type="ECO:0000256" key="1">
    <source>
        <dbReference type="SAM" id="MobiDB-lite"/>
    </source>
</evidence>
<evidence type="ECO:0000313" key="3">
    <source>
        <dbReference type="Proteomes" id="UP000240505"/>
    </source>
</evidence>
<feature type="compositionally biased region" description="Basic and acidic residues" evidence="1">
    <location>
        <begin position="30"/>
        <end position="47"/>
    </location>
</feature>
<dbReference type="EMBL" id="CP028324">
    <property type="protein sequence ID" value="AVR98500.1"/>
    <property type="molecule type" value="Genomic_DNA"/>
</dbReference>
<dbReference type="KEGG" id="masz:C9I28_24825"/>
<dbReference type="RefSeq" id="WP_107143835.1">
    <property type="nucleotide sequence ID" value="NZ_CP028324.1"/>
</dbReference>
<dbReference type="OrthoDB" id="6027631at2"/>
<name>A0A2R4CGB0_9BURK</name>
<keyword evidence="3" id="KW-1185">Reference proteome</keyword>
<dbReference type="AlphaFoldDB" id="A0A2R4CGB0"/>
<feature type="region of interest" description="Disordered" evidence="1">
    <location>
        <begin position="30"/>
        <end position="57"/>
    </location>
</feature>
<protein>
    <submittedName>
        <fullName evidence="2">Uncharacterized protein</fullName>
    </submittedName>
</protein>
<evidence type="ECO:0000313" key="2">
    <source>
        <dbReference type="EMBL" id="AVR98500.1"/>
    </source>
</evidence>
<reference evidence="2 3" key="1">
    <citation type="submission" date="2018-03" db="EMBL/GenBank/DDBJ databases">
        <title>Massilia armeniaca sp. nov., isolated from desert soil.</title>
        <authorList>
            <person name="Huang H."/>
            <person name="Ren M."/>
        </authorList>
    </citation>
    <scope>NUCLEOTIDE SEQUENCE [LARGE SCALE GENOMIC DNA]</scope>
    <source>
        <strain evidence="2 3">ZMN-3</strain>
    </source>
</reference>
<dbReference type="Proteomes" id="UP000240505">
    <property type="component" value="Chromosome"/>
</dbReference>
<gene>
    <name evidence="2" type="ORF">C9I28_24825</name>
</gene>
<accession>A0A2R4CGB0</accession>